<evidence type="ECO:0000313" key="9">
    <source>
        <dbReference type="EMBL" id="KAJ8287591.1"/>
    </source>
</evidence>
<dbReference type="CDD" id="cd08321">
    <property type="entry name" value="Pyrin_ASC-like"/>
    <property type="match status" value="1"/>
</dbReference>
<evidence type="ECO:0000256" key="3">
    <source>
        <dbReference type="ARBA" id="ARBA00022588"/>
    </source>
</evidence>
<organism evidence="9 10">
    <name type="scientific">Conger conger</name>
    <name type="common">Conger eel</name>
    <name type="synonym">Muraena conger</name>
    <dbReference type="NCBI Taxonomy" id="82655"/>
    <lineage>
        <taxon>Eukaryota</taxon>
        <taxon>Metazoa</taxon>
        <taxon>Chordata</taxon>
        <taxon>Craniata</taxon>
        <taxon>Vertebrata</taxon>
        <taxon>Euteleostomi</taxon>
        <taxon>Actinopterygii</taxon>
        <taxon>Neopterygii</taxon>
        <taxon>Teleostei</taxon>
        <taxon>Anguilliformes</taxon>
        <taxon>Congridae</taxon>
        <taxon>Conger</taxon>
    </lineage>
</organism>
<protein>
    <recommendedName>
        <fullName evidence="11">Apoptosis-associated speck-like protein containing a CARD</fullName>
    </recommendedName>
</protein>
<comment type="subcellular location">
    <subcellularLocation>
        <location evidence="1">Inflammasome</location>
    </subcellularLocation>
</comment>
<feature type="domain" description="CARD" evidence="7">
    <location>
        <begin position="102"/>
        <end position="192"/>
    </location>
</feature>
<evidence type="ECO:0000259" key="7">
    <source>
        <dbReference type="PROSITE" id="PS50209"/>
    </source>
</evidence>
<keyword evidence="2" id="KW-0963">Cytoplasm</keyword>
<dbReference type="AlphaFoldDB" id="A0A9Q1E0V7"/>
<dbReference type="CDD" id="cd08330">
    <property type="entry name" value="CARD_ASC_NALP1"/>
    <property type="match status" value="1"/>
</dbReference>
<proteinExistence type="predicted"/>
<dbReference type="PROSITE" id="PS50824">
    <property type="entry name" value="DAPIN"/>
    <property type="match status" value="1"/>
</dbReference>
<accession>A0A9Q1E0V7</accession>
<dbReference type="InterPro" id="IPR033516">
    <property type="entry name" value="CARD8/ASC/NALP1_CARD"/>
</dbReference>
<dbReference type="InterPro" id="IPR004020">
    <property type="entry name" value="DAPIN"/>
</dbReference>
<reference evidence="9" key="1">
    <citation type="journal article" date="2023" name="Science">
        <title>Genome structures resolve the early diversification of teleost fishes.</title>
        <authorList>
            <person name="Parey E."/>
            <person name="Louis A."/>
            <person name="Montfort J."/>
            <person name="Bouchez O."/>
            <person name="Roques C."/>
            <person name="Iampietro C."/>
            <person name="Lluch J."/>
            <person name="Castinel A."/>
            <person name="Donnadieu C."/>
            <person name="Desvignes T."/>
            <person name="Floi Bucao C."/>
            <person name="Jouanno E."/>
            <person name="Wen M."/>
            <person name="Mejri S."/>
            <person name="Dirks R."/>
            <person name="Jansen H."/>
            <person name="Henkel C."/>
            <person name="Chen W.J."/>
            <person name="Zahm M."/>
            <person name="Cabau C."/>
            <person name="Klopp C."/>
            <person name="Thompson A.W."/>
            <person name="Robinson-Rechavi M."/>
            <person name="Braasch I."/>
            <person name="Lecointre G."/>
            <person name="Bobe J."/>
            <person name="Postlethwait J.H."/>
            <person name="Berthelot C."/>
            <person name="Roest Crollius H."/>
            <person name="Guiguen Y."/>
        </authorList>
    </citation>
    <scope>NUCLEOTIDE SEQUENCE</scope>
    <source>
        <strain evidence="9">Concon-B</strain>
    </source>
</reference>
<dbReference type="GO" id="GO:0061702">
    <property type="term" value="C:canonical inflammasome complex"/>
    <property type="evidence" value="ECO:0007669"/>
    <property type="project" value="UniProtKB-SubCell"/>
</dbReference>
<evidence type="ECO:0000256" key="2">
    <source>
        <dbReference type="ARBA" id="ARBA00022490"/>
    </source>
</evidence>
<keyword evidence="6" id="KW-1271">Inflammasome</keyword>
<dbReference type="PROSITE" id="PS50209">
    <property type="entry name" value="CARD"/>
    <property type="match status" value="1"/>
</dbReference>
<keyword evidence="10" id="KW-1185">Reference proteome</keyword>
<evidence type="ECO:0008006" key="11">
    <source>
        <dbReference type="Google" id="ProtNLM"/>
    </source>
</evidence>
<dbReference type="InterPro" id="IPR051249">
    <property type="entry name" value="NLRP_Inflammasome"/>
</dbReference>
<dbReference type="EMBL" id="JAFJMO010000001">
    <property type="protein sequence ID" value="KAJ8287591.1"/>
    <property type="molecule type" value="Genomic_DNA"/>
</dbReference>
<comment type="caution">
    <text evidence="9">The sequence shown here is derived from an EMBL/GenBank/DDBJ whole genome shotgun (WGS) entry which is preliminary data.</text>
</comment>
<keyword evidence="5" id="KW-0395">Inflammatory response</keyword>
<evidence type="ECO:0000256" key="5">
    <source>
        <dbReference type="ARBA" id="ARBA00023198"/>
    </source>
</evidence>
<evidence type="ECO:0000256" key="1">
    <source>
        <dbReference type="ARBA" id="ARBA00004110"/>
    </source>
</evidence>
<name>A0A9Q1E0V7_CONCO</name>
<sequence>MSNTIKDDIFDVLRDLNDDQFKLFKSKLCDRSVEPRIRKSEVEKADRLDLVEIIISRHTTNRAVSVTVTILKSMHCNELATELEEEGASRGGGPTPAAGACGTTAEKHFIDRHRTALIERVCNVTAILDRLLEHGVVTQSGYDEIQAGNTTQDKMRKLLSGPIHSGGGKAKDVLFKILETQEPFLMEELKGH</sequence>
<dbReference type="Proteomes" id="UP001152803">
    <property type="component" value="Unassembled WGS sequence"/>
</dbReference>
<dbReference type="Pfam" id="PF02758">
    <property type="entry name" value="PYRIN"/>
    <property type="match status" value="1"/>
</dbReference>
<keyword evidence="3" id="KW-0399">Innate immunity</keyword>
<dbReference type="PANTHER" id="PTHR46985">
    <property type="entry name" value="NACHT, LRR AND PYD DOMAINS-CONTAINING PROTEIN 1"/>
    <property type="match status" value="1"/>
</dbReference>
<evidence type="ECO:0000259" key="8">
    <source>
        <dbReference type="PROSITE" id="PS50824"/>
    </source>
</evidence>
<gene>
    <name evidence="9" type="ORF">COCON_G00002500</name>
</gene>
<dbReference type="Gene3D" id="1.10.533.10">
    <property type="entry name" value="Death Domain, Fas"/>
    <property type="match status" value="2"/>
</dbReference>
<dbReference type="SUPFAM" id="SSF47986">
    <property type="entry name" value="DEATH domain"/>
    <property type="match status" value="2"/>
</dbReference>
<dbReference type="GO" id="GO:0006954">
    <property type="term" value="P:inflammatory response"/>
    <property type="evidence" value="ECO:0007669"/>
    <property type="project" value="UniProtKB-KW"/>
</dbReference>
<evidence type="ECO:0000256" key="4">
    <source>
        <dbReference type="ARBA" id="ARBA00022859"/>
    </source>
</evidence>
<dbReference type="OrthoDB" id="8888059at2759"/>
<dbReference type="InterPro" id="IPR001315">
    <property type="entry name" value="CARD"/>
</dbReference>
<dbReference type="InterPro" id="IPR011029">
    <property type="entry name" value="DEATH-like_dom_sf"/>
</dbReference>
<dbReference type="PANTHER" id="PTHR46985:SF2">
    <property type="entry name" value="APOPTOSIS-ASSOCIATED SPECK-LIKE PROTEIN CONTAINING A CARD"/>
    <property type="match status" value="1"/>
</dbReference>
<dbReference type="GO" id="GO:0042981">
    <property type="term" value="P:regulation of apoptotic process"/>
    <property type="evidence" value="ECO:0007669"/>
    <property type="project" value="InterPro"/>
</dbReference>
<evidence type="ECO:0000256" key="6">
    <source>
        <dbReference type="ARBA" id="ARBA00023233"/>
    </source>
</evidence>
<feature type="domain" description="Pyrin" evidence="8">
    <location>
        <begin position="1"/>
        <end position="89"/>
    </location>
</feature>
<evidence type="ECO:0000313" key="10">
    <source>
        <dbReference type="Proteomes" id="UP001152803"/>
    </source>
</evidence>
<dbReference type="SMART" id="SM01289">
    <property type="entry name" value="PYRIN"/>
    <property type="match status" value="1"/>
</dbReference>
<dbReference type="Pfam" id="PF00619">
    <property type="entry name" value="CARD"/>
    <property type="match status" value="1"/>
</dbReference>
<keyword evidence="4" id="KW-0391">Immunity</keyword>
<dbReference type="GO" id="GO:0045087">
    <property type="term" value="P:innate immune response"/>
    <property type="evidence" value="ECO:0007669"/>
    <property type="project" value="UniProtKB-KW"/>
</dbReference>